<sequence>MAIAVKKKPRAAIPQLFISYSSDQAYRGVQTMGKIMMTE</sequence>
<evidence type="ECO:0000313" key="2">
    <source>
        <dbReference type="Proteomes" id="UP000185604"/>
    </source>
</evidence>
<evidence type="ECO:0000313" key="1">
    <source>
        <dbReference type="EMBL" id="OLF94356.1"/>
    </source>
</evidence>
<reference evidence="1 2" key="1">
    <citation type="journal article" date="2016" name="Front. Microbiol.">
        <title>High-Level Heat Resistance of Spores of Bacillus amyloliquefaciens and Bacillus licheniformis Results from the Presence of a spoVA Operon in a Tn1546 Transposon.</title>
        <authorList>
            <person name="Berendsen E.M."/>
            <person name="Koning R.A."/>
            <person name="Boekhorst J."/>
            <person name="de Jong A."/>
            <person name="Kuipers O.P."/>
            <person name="Wells-Bennik M.H."/>
        </authorList>
    </citation>
    <scope>NUCLEOTIDE SEQUENCE [LARGE SCALE GENOMIC DNA]</scope>
    <source>
        <strain evidence="1 2">B4121</strain>
    </source>
</reference>
<name>A0A6N2GVE3_9BACI</name>
<comment type="caution">
    <text evidence="1">The sequence shown here is derived from an EMBL/GenBank/DDBJ whole genome shotgun (WGS) entry which is preliminary data.</text>
</comment>
<organism evidence="1 2">
    <name type="scientific">Bacillus paralicheniformis</name>
    <dbReference type="NCBI Taxonomy" id="1648923"/>
    <lineage>
        <taxon>Bacteria</taxon>
        <taxon>Bacillati</taxon>
        <taxon>Bacillota</taxon>
        <taxon>Bacilli</taxon>
        <taxon>Bacillales</taxon>
        <taxon>Bacillaceae</taxon>
        <taxon>Bacillus</taxon>
    </lineage>
</organism>
<protein>
    <submittedName>
        <fullName evidence="1">Uncharacterized protein</fullName>
    </submittedName>
</protein>
<proteinExistence type="predicted"/>
<dbReference type="AlphaFoldDB" id="A0A6N2GVE3"/>
<gene>
    <name evidence="1" type="ORF">B4121_1983</name>
</gene>
<accession>A0A6N2GVE3</accession>
<dbReference type="Proteomes" id="UP000185604">
    <property type="component" value="Unassembled WGS sequence"/>
</dbReference>
<dbReference type="EMBL" id="LKPO01000012">
    <property type="protein sequence ID" value="OLF94356.1"/>
    <property type="molecule type" value="Genomic_DNA"/>
</dbReference>